<dbReference type="GO" id="GO:0098609">
    <property type="term" value="P:cell-cell adhesion"/>
    <property type="evidence" value="ECO:0007669"/>
    <property type="project" value="TreeGrafter"/>
</dbReference>
<evidence type="ECO:0000313" key="9">
    <source>
        <dbReference type="Proteomes" id="UP000282613"/>
    </source>
</evidence>
<dbReference type="PANTHER" id="PTHR18914:SF30">
    <property type="entry name" value="VINCULIN_ALPHA-CATENIN FAMILY MEMBER 1"/>
    <property type="match status" value="1"/>
</dbReference>
<evidence type="ECO:0000313" key="10">
    <source>
        <dbReference type="WBParaSite" id="TASK_0000886901-mRNA-1"/>
    </source>
</evidence>
<proteinExistence type="inferred from homology"/>
<keyword evidence="9" id="KW-1185">Reference proteome</keyword>
<dbReference type="AlphaFoldDB" id="A0A0R3WDL9"/>
<sequence>MCLEFISDPNFFALLVIGQFCIPYGAYNIGFFVEILKAIGDLIRSAEEVRGECPNMAESFQVALSEIQDTGENFHASVNIFLDNPEDEEFHTEMLRASRSLLSSVTRILILADLIDVSQLHRCLENIKGDAECVGILTDESASFRYPKLATLAANREFAVKLTNEAVDRLGCACDATYSPVVLPPLQGQAVAQLMQEVVVRKSFHPALSCLYRHNHYHEFPLQKSAEAGVERVGSWSSTLFQSSFQKLSTEIAILTQSAGLGDYFQAGIARNIHELNEAVDQFIEAWEYETSLGLQEYMVAIGRACANIRSLISQAALTLSSSSFVTNSTVLSHLEESAKCANEEKLVLAVAEIQQQTSDLIDSALCLCGVWTDPNTVRFVRIAASDLEQLAPQLINASKALTLRSQSSLTNENFAMFLKGYKSLVQKLCDRVDEMTDVLDFLEAHDRLLQDDISSCQTKAEAAQTSGLISASRKLSARCYQAIRYILTKLEKSNEDSANVNQTQATLENIKEDLIPQFNEATREVCRSLRSRNIPPQIANVRRTGEAIRDAFSGLRPLLAVMGFRQGEASSSLAETVFDLPPPTPPLPPPLPPPQPNECTRDSSTHSLSGASIRSSYSSQSSPSLQQSLNETTPNPNQMIEDFGTQHANLMQQIRRMEESGNEIMVPIVRSIYLRLTEVIDCMTVPGRRAIAADAELVKVDNVVCLVRSAQSLLREVNKAMNDLRAITGQNRLRSATALPPVPPRPRRRRATTQNGSGSDCSKNEVTQFNFDVRIGRTTDFSHQVVCPRDQGNGD</sequence>
<reference evidence="10" key="1">
    <citation type="submission" date="2017-02" db="UniProtKB">
        <authorList>
            <consortium name="WormBaseParasite"/>
        </authorList>
    </citation>
    <scope>IDENTIFICATION</scope>
</reference>
<dbReference type="GO" id="GO:0016477">
    <property type="term" value="P:cell migration"/>
    <property type="evidence" value="ECO:0007669"/>
    <property type="project" value="TreeGrafter"/>
</dbReference>
<evidence type="ECO:0000256" key="4">
    <source>
        <dbReference type="ARBA" id="ARBA00022490"/>
    </source>
</evidence>
<keyword evidence="5" id="KW-0130">Cell adhesion</keyword>
<evidence type="ECO:0000256" key="5">
    <source>
        <dbReference type="ARBA" id="ARBA00022889"/>
    </source>
</evidence>
<dbReference type="STRING" id="60517.A0A0R3WDL9"/>
<dbReference type="WBParaSite" id="TASK_0000886901-mRNA-1">
    <property type="protein sequence ID" value="TASK_0000886901-mRNA-1"/>
    <property type="gene ID" value="TASK_0000886901"/>
</dbReference>
<evidence type="ECO:0000256" key="3">
    <source>
        <dbReference type="ARBA" id="ARBA00008376"/>
    </source>
</evidence>
<keyword evidence="6" id="KW-0965">Cell junction</keyword>
<dbReference type="Pfam" id="PF01044">
    <property type="entry name" value="Vinculin"/>
    <property type="match status" value="2"/>
</dbReference>
<evidence type="ECO:0000313" key="8">
    <source>
        <dbReference type="EMBL" id="VDK41184.1"/>
    </source>
</evidence>
<dbReference type="InterPro" id="IPR006077">
    <property type="entry name" value="Vinculin/catenin"/>
</dbReference>
<dbReference type="GO" id="GO:0045296">
    <property type="term" value="F:cadherin binding"/>
    <property type="evidence" value="ECO:0007669"/>
    <property type="project" value="InterPro"/>
</dbReference>
<evidence type="ECO:0000256" key="6">
    <source>
        <dbReference type="ARBA" id="ARBA00022949"/>
    </source>
</evidence>
<comment type="similarity">
    <text evidence="3">Belongs to the vinculin/alpha-catenin family.</text>
</comment>
<keyword evidence="4" id="KW-0963">Cytoplasm</keyword>
<dbReference type="GO" id="GO:0005737">
    <property type="term" value="C:cytoplasm"/>
    <property type="evidence" value="ECO:0007669"/>
    <property type="project" value="UniProtKB-SubCell"/>
</dbReference>
<feature type="compositionally biased region" description="Pro residues" evidence="7">
    <location>
        <begin position="581"/>
        <end position="597"/>
    </location>
</feature>
<evidence type="ECO:0000256" key="7">
    <source>
        <dbReference type="SAM" id="MobiDB-lite"/>
    </source>
</evidence>
<evidence type="ECO:0000256" key="2">
    <source>
        <dbReference type="ARBA" id="ARBA00004496"/>
    </source>
</evidence>
<accession>A0A0R3WDL9</accession>
<reference evidence="8 9" key="2">
    <citation type="submission" date="2018-11" db="EMBL/GenBank/DDBJ databases">
        <authorList>
            <consortium name="Pathogen Informatics"/>
        </authorList>
    </citation>
    <scope>NUCLEOTIDE SEQUENCE [LARGE SCALE GENOMIC DNA]</scope>
</reference>
<name>A0A0R3WDL9_TAEAS</name>
<feature type="region of interest" description="Disordered" evidence="7">
    <location>
        <begin position="577"/>
        <end position="642"/>
    </location>
</feature>
<dbReference type="GO" id="GO:0051015">
    <property type="term" value="F:actin filament binding"/>
    <property type="evidence" value="ECO:0007669"/>
    <property type="project" value="InterPro"/>
</dbReference>
<organism evidence="10">
    <name type="scientific">Taenia asiatica</name>
    <name type="common">Asian tapeworm</name>
    <dbReference type="NCBI Taxonomy" id="60517"/>
    <lineage>
        <taxon>Eukaryota</taxon>
        <taxon>Metazoa</taxon>
        <taxon>Spiralia</taxon>
        <taxon>Lophotrochozoa</taxon>
        <taxon>Platyhelminthes</taxon>
        <taxon>Cestoda</taxon>
        <taxon>Eucestoda</taxon>
        <taxon>Cyclophyllidea</taxon>
        <taxon>Taeniidae</taxon>
        <taxon>Taenia</taxon>
    </lineage>
</organism>
<dbReference type="PRINTS" id="PR00805">
    <property type="entry name" value="ALPHACATENIN"/>
</dbReference>
<comment type="subcellular location">
    <subcellularLocation>
        <location evidence="1">Cell junction</location>
    </subcellularLocation>
    <subcellularLocation>
        <location evidence="2">Cytoplasm</location>
    </subcellularLocation>
</comment>
<dbReference type="Gene3D" id="1.20.120.230">
    <property type="entry name" value="Alpha-catenin/vinculin-like"/>
    <property type="match status" value="2"/>
</dbReference>
<dbReference type="InterPro" id="IPR036723">
    <property type="entry name" value="Alpha-catenin/vinculin-like_sf"/>
</dbReference>
<protein>
    <submittedName>
        <fullName evidence="10">Serendipity locus protein alpha</fullName>
    </submittedName>
</protein>
<dbReference type="SUPFAM" id="SSF47220">
    <property type="entry name" value="alpha-catenin/vinculin-like"/>
    <property type="match status" value="2"/>
</dbReference>
<gene>
    <name evidence="8" type="ORF">TASK_LOCUS8870</name>
</gene>
<dbReference type="GO" id="GO:0005912">
    <property type="term" value="C:adherens junction"/>
    <property type="evidence" value="ECO:0007669"/>
    <property type="project" value="TreeGrafter"/>
</dbReference>
<dbReference type="PANTHER" id="PTHR18914">
    <property type="entry name" value="ALPHA CATENIN"/>
    <property type="match status" value="1"/>
</dbReference>
<dbReference type="GO" id="GO:0016342">
    <property type="term" value="C:catenin complex"/>
    <property type="evidence" value="ECO:0007669"/>
    <property type="project" value="TreeGrafter"/>
</dbReference>
<dbReference type="GO" id="GO:0008013">
    <property type="term" value="F:beta-catenin binding"/>
    <property type="evidence" value="ECO:0007669"/>
    <property type="project" value="TreeGrafter"/>
</dbReference>
<feature type="region of interest" description="Disordered" evidence="7">
    <location>
        <begin position="732"/>
        <end position="765"/>
    </location>
</feature>
<feature type="compositionally biased region" description="Low complexity" evidence="7">
    <location>
        <begin position="608"/>
        <end position="630"/>
    </location>
</feature>
<evidence type="ECO:0000256" key="1">
    <source>
        <dbReference type="ARBA" id="ARBA00004282"/>
    </source>
</evidence>
<dbReference type="OrthoDB" id="6376697at2759"/>
<dbReference type="Proteomes" id="UP000282613">
    <property type="component" value="Unassembled WGS sequence"/>
</dbReference>
<dbReference type="InterPro" id="IPR001033">
    <property type="entry name" value="Alpha_catenin"/>
</dbReference>
<dbReference type="EMBL" id="UYRS01018915">
    <property type="protein sequence ID" value="VDK41184.1"/>
    <property type="molecule type" value="Genomic_DNA"/>
</dbReference>
<feature type="compositionally biased region" description="Polar residues" evidence="7">
    <location>
        <begin position="753"/>
        <end position="765"/>
    </location>
</feature>